<reference evidence="5 6" key="1">
    <citation type="submission" date="2023-10" db="EMBL/GenBank/DDBJ databases">
        <title>Draft Genome Sequence of Candida saopaulonensis from a very Premature Infant with Sepsis.</title>
        <authorList>
            <person name="Ning Y."/>
            <person name="Dai R."/>
            <person name="Xiao M."/>
            <person name="Xu Y."/>
            <person name="Yan Q."/>
            <person name="Zhang L."/>
        </authorList>
    </citation>
    <scope>NUCLEOTIDE SEQUENCE [LARGE SCALE GENOMIC DNA]</scope>
    <source>
        <strain evidence="5 6">19XY460</strain>
    </source>
</reference>
<dbReference type="KEGG" id="asau:88173209"/>
<accession>A0AAX4H9B2</accession>
<gene>
    <name evidence="5" type="ORF">PUMCH_002144</name>
</gene>
<dbReference type="InterPro" id="IPR029063">
    <property type="entry name" value="SAM-dependent_MTases_sf"/>
</dbReference>
<dbReference type="AlphaFoldDB" id="A0AAX4H9B2"/>
<dbReference type="Gene3D" id="3.40.50.150">
    <property type="entry name" value="Vaccinia Virus protein VP39"/>
    <property type="match status" value="1"/>
</dbReference>
<dbReference type="GO" id="GO:0032259">
    <property type="term" value="P:methylation"/>
    <property type="evidence" value="ECO:0007669"/>
    <property type="project" value="UniProtKB-KW"/>
</dbReference>
<dbReference type="InterPro" id="IPR019410">
    <property type="entry name" value="Methyltransf_16"/>
</dbReference>
<dbReference type="GO" id="GO:0008757">
    <property type="term" value="F:S-adenosylmethionine-dependent methyltransferase activity"/>
    <property type="evidence" value="ECO:0007669"/>
    <property type="project" value="UniProtKB-ARBA"/>
</dbReference>
<dbReference type="PANTHER" id="PTHR14614">
    <property type="entry name" value="HEPATOCELLULAR CARCINOMA-ASSOCIATED ANTIGEN"/>
    <property type="match status" value="1"/>
</dbReference>
<dbReference type="Proteomes" id="UP001338582">
    <property type="component" value="Chromosome 2"/>
</dbReference>
<name>A0AAX4H9B2_9ASCO</name>
<evidence type="ECO:0000256" key="2">
    <source>
        <dbReference type="ARBA" id="ARBA00022691"/>
    </source>
</evidence>
<keyword evidence="6" id="KW-1185">Reference proteome</keyword>
<protein>
    <recommendedName>
        <fullName evidence="4">Ribosomal lysine N-methyltransferase 5</fullName>
    </recommendedName>
</protein>
<evidence type="ECO:0000313" key="6">
    <source>
        <dbReference type="Proteomes" id="UP001338582"/>
    </source>
</evidence>
<dbReference type="RefSeq" id="XP_062877232.1">
    <property type="nucleotide sequence ID" value="XM_063021162.1"/>
</dbReference>
<evidence type="ECO:0000256" key="1">
    <source>
        <dbReference type="ARBA" id="ARBA00022603"/>
    </source>
</evidence>
<dbReference type="GO" id="GO:0005829">
    <property type="term" value="C:cytosol"/>
    <property type="evidence" value="ECO:0007669"/>
    <property type="project" value="TreeGrafter"/>
</dbReference>
<keyword evidence="1" id="KW-0489">Methyltransferase</keyword>
<dbReference type="PANTHER" id="PTHR14614:SF109">
    <property type="entry name" value="RIBOSOMAL LYSINE N-METHYLTRANSFERASE 5"/>
    <property type="match status" value="1"/>
</dbReference>
<dbReference type="GeneID" id="88173209"/>
<keyword evidence="1" id="KW-0808">Transferase</keyword>
<keyword evidence="2" id="KW-0949">S-adenosyl-L-methionine</keyword>
<dbReference type="GO" id="GO:0032991">
    <property type="term" value="C:protein-containing complex"/>
    <property type="evidence" value="ECO:0007669"/>
    <property type="project" value="TreeGrafter"/>
</dbReference>
<sequence length="280" mass="31545">MFEDFDQIKYDDIDDHIFDLYTERASAAGENLGFVDRTKDTIDILLPKSQTDLTIRQSISSLSSTTNTSSTGFVCWKSALLLADWILSDDSCPLKQLICSHVVLELGTGVSSLLASTLGPLTKQYVASDQKHLLKLMKHNFVENVTTTKYKSSTVEAPNNNPARQNVWPLIDFIELDWEYPEWGMEEFGQLTGSTTADVIIACDTIYNSYLIPYFVKTAKRMMGDCSTTIVSLQLRDDTVMELFLKECLDCGLKIWSIPETVLSPELRSGFVVYCLRVKQ</sequence>
<proteinExistence type="inferred from homology"/>
<comment type="similarity">
    <text evidence="3">Belongs to the class I-like SAM-binding methyltransferase superfamily. RKM5 family.</text>
</comment>
<organism evidence="5 6">
    <name type="scientific">Australozyma saopauloensis</name>
    <dbReference type="NCBI Taxonomy" id="291208"/>
    <lineage>
        <taxon>Eukaryota</taxon>
        <taxon>Fungi</taxon>
        <taxon>Dikarya</taxon>
        <taxon>Ascomycota</taxon>
        <taxon>Saccharomycotina</taxon>
        <taxon>Pichiomycetes</taxon>
        <taxon>Metschnikowiaceae</taxon>
        <taxon>Australozyma</taxon>
    </lineage>
</organism>
<evidence type="ECO:0000256" key="4">
    <source>
        <dbReference type="ARBA" id="ARBA00039932"/>
    </source>
</evidence>
<evidence type="ECO:0000313" key="5">
    <source>
        <dbReference type="EMBL" id="WPK24849.1"/>
    </source>
</evidence>
<evidence type="ECO:0000256" key="3">
    <source>
        <dbReference type="ARBA" id="ARBA00038458"/>
    </source>
</evidence>
<dbReference type="EMBL" id="CP138895">
    <property type="protein sequence ID" value="WPK24849.1"/>
    <property type="molecule type" value="Genomic_DNA"/>
</dbReference>